<dbReference type="Proteomes" id="UP000293865">
    <property type="component" value="Unassembled WGS sequence"/>
</dbReference>
<evidence type="ECO:0000313" key="5">
    <source>
        <dbReference type="Proteomes" id="UP000293865"/>
    </source>
</evidence>
<accession>A0A4Q2KV13</accession>
<feature type="transmembrane region" description="Helical" evidence="2">
    <location>
        <begin position="341"/>
        <end position="360"/>
    </location>
</feature>
<organism evidence="4 5">
    <name type="scientific">Agromyces albus</name>
    <dbReference type="NCBI Taxonomy" id="205332"/>
    <lineage>
        <taxon>Bacteria</taxon>
        <taxon>Bacillati</taxon>
        <taxon>Actinomycetota</taxon>
        <taxon>Actinomycetes</taxon>
        <taxon>Micrococcales</taxon>
        <taxon>Microbacteriaceae</taxon>
        <taxon>Agromyces</taxon>
    </lineage>
</organism>
<feature type="compositionally biased region" description="Low complexity" evidence="1">
    <location>
        <begin position="393"/>
        <end position="404"/>
    </location>
</feature>
<dbReference type="GO" id="GO:0004672">
    <property type="term" value="F:protein kinase activity"/>
    <property type="evidence" value="ECO:0007669"/>
    <property type="project" value="InterPro"/>
</dbReference>
<comment type="caution">
    <text evidence="4">The sequence shown here is derived from an EMBL/GenBank/DDBJ whole genome shotgun (WGS) entry which is preliminary data.</text>
</comment>
<dbReference type="InterPro" id="IPR011009">
    <property type="entry name" value="Kinase-like_dom_sf"/>
</dbReference>
<sequence>MSRRAARRSAVDTPAAVAPSEPVDGRLAGYRLIRRIASGERADVYLATADRPDETAPGEPAPLLAIRVYPAHASSTAIAVEVEAMTADASGALPALYDVATLDDGRCCLAVERMPGTSLARILTDRSLSPGEAVTALAPIVVAVAELARSGFVHTRLSASDVLIDDAGRPRLVGLGALERLPGRGGAAERTALLRAGHVALAELVEDVAAATRPSGALSAAIDLLRGRLDARPFLTCEPELERLLFAAASPEPISGITTRPRPVGLPARIGAPMLPAPDESQQEPEAVVPRRRVGAGLRMLFSLAQLPDQTATQIAAAADVDRAASTIDRLRTLLAGRGRTLLFGGLMSAGALVLMLTLVPPATAGGARSGGPALATLPPESTSPAAAGAEVSSTAPPSPTTAARGDSEGGAAVLADDAISATAELLELRSSCFATLDLSCLDAVVQPGSAIETDDRAAMVAAREGDGVPPLDYDLDRITLTTEMGSALLVSVPFTSAEREPASILVMRSEAGWRLREIFD</sequence>
<dbReference type="OrthoDB" id="5125808at2"/>
<dbReference type="InterPro" id="IPR000719">
    <property type="entry name" value="Prot_kinase_dom"/>
</dbReference>
<keyword evidence="5" id="KW-1185">Reference proteome</keyword>
<dbReference type="Pfam" id="PF07714">
    <property type="entry name" value="PK_Tyr_Ser-Thr"/>
    <property type="match status" value="1"/>
</dbReference>
<dbReference type="RefSeq" id="WP_129522070.1">
    <property type="nucleotide sequence ID" value="NZ_SDPN01000043.1"/>
</dbReference>
<gene>
    <name evidence="4" type="ORF">ESP51_16910</name>
</gene>
<protein>
    <recommendedName>
        <fullName evidence="3">Protein kinase domain-containing protein</fullName>
    </recommendedName>
</protein>
<feature type="region of interest" description="Disordered" evidence="1">
    <location>
        <begin position="366"/>
        <end position="410"/>
    </location>
</feature>
<proteinExistence type="predicted"/>
<evidence type="ECO:0000256" key="1">
    <source>
        <dbReference type="SAM" id="MobiDB-lite"/>
    </source>
</evidence>
<keyword evidence="2" id="KW-0812">Transmembrane</keyword>
<keyword evidence="2" id="KW-1133">Transmembrane helix</keyword>
<dbReference type="AlphaFoldDB" id="A0A4Q2KV13"/>
<evidence type="ECO:0000259" key="3">
    <source>
        <dbReference type="PROSITE" id="PS50011"/>
    </source>
</evidence>
<evidence type="ECO:0000256" key="2">
    <source>
        <dbReference type="SAM" id="Phobius"/>
    </source>
</evidence>
<keyword evidence="2" id="KW-0472">Membrane</keyword>
<name>A0A4Q2KV13_9MICO</name>
<dbReference type="EMBL" id="SDPN01000043">
    <property type="protein sequence ID" value="RXZ67613.1"/>
    <property type="molecule type" value="Genomic_DNA"/>
</dbReference>
<reference evidence="4 5" key="1">
    <citation type="submission" date="2019-01" db="EMBL/GenBank/DDBJ databases">
        <title>Agromyces.</title>
        <authorList>
            <person name="Li J."/>
        </authorList>
    </citation>
    <scope>NUCLEOTIDE SEQUENCE [LARGE SCALE GENOMIC DNA]</scope>
    <source>
        <strain evidence="4 5">DSM 15934</strain>
    </source>
</reference>
<dbReference type="PROSITE" id="PS50011">
    <property type="entry name" value="PROTEIN_KINASE_DOM"/>
    <property type="match status" value="1"/>
</dbReference>
<dbReference type="SUPFAM" id="SSF56112">
    <property type="entry name" value="Protein kinase-like (PK-like)"/>
    <property type="match status" value="1"/>
</dbReference>
<dbReference type="SMART" id="SM00220">
    <property type="entry name" value="S_TKc"/>
    <property type="match status" value="1"/>
</dbReference>
<dbReference type="GO" id="GO:0005524">
    <property type="term" value="F:ATP binding"/>
    <property type="evidence" value="ECO:0007669"/>
    <property type="project" value="InterPro"/>
</dbReference>
<dbReference type="Gene3D" id="1.10.510.10">
    <property type="entry name" value="Transferase(Phosphotransferase) domain 1"/>
    <property type="match status" value="1"/>
</dbReference>
<dbReference type="InterPro" id="IPR001245">
    <property type="entry name" value="Ser-Thr/Tyr_kinase_cat_dom"/>
</dbReference>
<evidence type="ECO:0000313" key="4">
    <source>
        <dbReference type="EMBL" id="RXZ67613.1"/>
    </source>
</evidence>
<feature type="domain" description="Protein kinase" evidence="3">
    <location>
        <begin position="30"/>
        <end position="307"/>
    </location>
</feature>